<evidence type="ECO:0000313" key="2">
    <source>
        <dbReference type="Proteomes" id="UP000000442"/>
    </source>
</evidence>
<protein>
    <submittedName>
        <fullName evidence="1">Uncharacterized protein</fullName>
    </submittedName>
</protein>
<dbReference type="KEGG" id="dat:HRM2_13420"/>
<keyword evidence="2" id="KW-1185">Reference proteome</keyword>
<dbReference type="Proteomes" id="UP000000442">
    <property type="component" value="Chromosome"/>
</dbReference>
<dbReference type="EMBL" id="CP001087">
    <property type="protein sequence ID" value="ACN14453.1"/>
    <property type="molecule type" value="Genomic_DNA"/>
</dbReference>
<reference evidence="1 2" key="1">
    <citation type="journal article" date="2009" name="Environ. Microbiol.">
        <title>Genome sequence of Desulfobacterium autotrophicum HRM2, a marine sulfate reducer oxidizing organic carbon completely to carbon dioxide.</title>
        <authorList>
            <person name="Strittmatter A.W."/>
            <person name="Liesegang H."/>
            <person name="Rabus R."/>
            <person name="Decker I."/>
            <person name="Amann J."/>
            <person name="Andres S."/>
            <person name="Henne A."/>
            <person name="Fricke W.F."/>
            <person name="Martinez-Arias R."/>
            <person name="Bartels D."/>
            <person name="Goesmann A."/>
            <person name="Krause L."/>
            <person name="Puehler A."/>
            <person name="Klenk H.P."/>
            <person name="Richter M."/>
            <person name="Schuler M."/>
            <person name="Gloeckner F.O."/>
            <person name="Meyerdierks A."/>
            <person name="Gottschalk G."/>
            <person name="Amann R."/>
        </authorList>
    </citation>
    <scope>NUCLEOTIDE SEQUENCE [LARGE SCALE GENOMIC DNA]</scope>
    <source>
        <strain evidence="2">ATCC 43914 / DSM 3382 / HRM2</strain>
    </source>
</reference>
<dbReference type="STRING" id="177437.HRM2_13420"/>
<evidence type="ECO:0000313" key="1">
    <source>
        <dbReference type="EMBL" id="ACN14453.1"/>
    </source>
</evidence>
<sequence>MTTPGSKKENADLKEGVVCLITIWHYFLKENQKRRR</sequence>
<proteinExistence type="predicted"/>
<organism evidence="1 2">
    <name type="scientific">Desulforapulum autotrophicum (strain ATCC 43914 / DSM 3382 / VKM B-1955 / HRM2)</name>
    <name type="common">Desulfobacterium autotrophicum</name>
    <dbReference type="NCBI Taxonomy" id="177437"/>
    <lineage>
        <taxon>Bacteria</taxon>
        <taxon>Pseudomonadati</taxon>
        <taxon>Thermodesulfobacteriota</taxon>
        <taxon>Desulfobacteria</taxon>
        <taxon>Desulfobacterales</taxon>
        <taxon>Desulfobacteraceae</taxon>
        <taxon>Desulforapulum</taxon>
    </lineage>
</organism>
<dbReference type="HOGENOM" id="CLU_3355773_0_0_7"/>
<accession>C0Q8W3</accession>
<gene>
    <name evidence="1" type="ordered locus">HRM2_13420</name>
</gene>
<name>C0Q8W3_DESAH</name>
<dbReference type="AlphaFoldDB" id="C0Q8W3"/>